<evidence type="ECO:0000313" key="3">
    <source>
        <dbReference type="Proteomes" id="UP001153292"/>
    </source>
</evidence>
<dbReference type="EMBL" id="OU963900">
    <property type="protein sequence ID" value="CAH0406753.1"/>
    <property type="molecule type" value="Genomic_DNA"/>
</dbReference>
<accession>A0ABN8BF15</accession>
<feature type="compositionally biased region" description="Basic residues" evidence="1">
    <location>
        <begin position="105"/>
        <end position="123"/>
    </location>
</feature>
<feature type="region of interest" description="Disordered" evidence="1">
    <location>
        <begin position="23"/>
        <end position="50"/>
    </location>
</feature>
<evidence type="ECO:0000256" key="1">
    <source>
        <dbReference type="SAM" id="MobiDB-lite"/>
    </source>
</evidence>
<evidence type="ECO:0000313" key="2">
    <source>
        <dbReference type="EMBL" id="CAH0406753.1"/>
    </source>
</evidence>
<feature type="compositionally biased region" description="Gly residues" evidence="1">
    <location>
        <begin position="79"/>
        <end position="91"/>
    </location>
</feature>
<sequence>MKFAIRPSSVRWWLAEAASVAQHRQSPAGMPPEPQIKLKTVTSQPPRRRESWLEYPSSRLHQLLRSACRAPSRPSVITDGGGAGGAGGAGRAGRAAGGAPPLVRRALRPRPRLKKSSGKKRVSRVSVSRTRSWADARSGETARPSTGGRGRAMPALALRDQPLDCSMRLRDLPAWPPPRPHNHGQ</sequence>
<dbReference type="Proteomes" id="UP001153292">
    <property type="component" value="Chromosome 7"/>
</dbReference>
<keyword evidence="3" id="KW-1185">Reference proteome</keyword>
<protein>
    <submittedName>
        <fullName evidence="2">Uncharacterized protein</fullName>
    </submittedName>
</protein>
<reference evidence="2" key="1">
    <citation type="submission" date="2021-12" db="EMBL/GenBank/DDBJ databases">
        <authorList>
            <person name="King R."/>
        </authorList>
    </citation>
    <scope>NUCLEOTIDE SEQUENCE</scope>
</reference>
<name>A0ABN8BF15_CHISP</name>
<proteinExistence type="predicted"/>
<feature type="region of interest" description="Disordered" evidence="1">
    <location>
        <begin position="71"/>
        <end position="156"/>
    </location>
</feature>
<gene>
    <name evidence="2" type="ORF">CHILSU_LOCUS10139</name>
</gene>
<feature type="compositionally biased region" description="Low complexity" evidence="1">
    <location>
        <begin position="92"/>
        <end position="104"/>
    </location>
</feature>
<organism evidence="2 3">
    <name type="scientific">Chilo suppressalis</name>
    <name type="common">Asiatic rice borer moth</name>
    <dbReference type="NCBI Taxonomy" id="168631"/>
    <lineage>
        <taxon>Eukaryota</taxon>
        <taxon>Metazoa</taxon>
        <taxon>Ecdysozoa</taxon>
        <taxon>Arthropoda</taxon>
        <taxon>Hexapoda</taxon>
        <taxon>Insecta</taxon>
        <taxon>Pterygota</taxon>
        <taxon>Neoptera</taxon>
        <taxon>Endopterygota</taxon>
        <taxon>Lepidoptera</taxon>
        <taxon>Glossata</taxon>
        <taxon>Ditrysia</taxon>
        <taxon>Pyraloidea</taxon>
        <taxon>Crambidae</taxon>
        <taxon>Crambinae</taxon>
        <taxon>Chilo</taxon>
    </lineage>
</organism>